<dbReference type="OMA" id="PHESIVD"/>
<feature type="region of interest" description="Disordered" evidence="1">
    <location>
        <begin position="113"/>
        <end position="187"/>
    </location>
</feature>
<evidence type="ECO:0000313" key="2">
    <source>
        <dbReference type="EnsemblMetazoa" id="XP_020904816.1"/>
    </source>
</evidence>
<feature type="region of interest" description="Disordered" evidence="1">
    <location>
        <begin position="1"/>
        <end position="21"/>
    </location>
</feature>
<dbReference type="KEGG" id="epa:110243092"/>
<reference evidence="2" key="1">
    <citation type="submission" date="2022-11" db="UniProtKB">
        <authorList>
            <consortium name="EnsemblMetazoa"/>
        </authorList>
    </citation>
    <scope>IDENTIFICATION</scope>
</reference>
<sequence>MGDSNTPRSATTTVGRKPQGKKWHFKKEGVCVKTVYHHNKEAILTSKKADPGSVLSISEKDGSKILVAYSTGKKIMLDLMYFTPFDETTKILHNEINDSARFVARTQELYKLKQDSSTSKRKAAADPPRPPTRRRIEIRSSDLDLDINGDADGTVSEARSSELSPTNRPPESRVVEELQGNTGTNESLSEDMVQYLITTDQVPIKVLVTSLKEPREGFALRGIDDKFVIGLRKEFQTNKAIFTKPLVAIVSGVNNIGEYAHERLESYQLEVIGGNHRRVAMQELYQETKEEQYKWVNVLLYTEMPKTTALKLAARHNRMDHYCHFMTDQDKVKLCNKILVDDYKGAKCGKWRDRCAEILDSSKDKMEFIFMLSSLREDVFNMWLDVVTAYETFKLKGQVPTTKQNRLAIDGVKQKPTLTASRFKCIRGLPHESIVDLLTEVRQSNLSLAEMKTKAEELKAIGTIKAEFVKLAGMKTWEEVKQRFPLWSSTEKLTPYSKEVKGGKAPQHFTDFVQRCLRCSSSTESGNSNAVDTNIIQAGDGIWYSAIVAKESRISSSLFEYEKFGGADLVLINNVKDLDENSIKGLVRAVCSINTKHKMCNYIIAIRQNFVQGLTECTPDGKEEVLYVGFPKKELKQGTALTQATEIITIIAVGRPILRCHNFIVAEDERSLMAIFMDKFLPFHGTTVEIGTEKDSLYLLDAAFNAKANLICVCKDNTIKEKFIIQAKKLLQVQEENDN</sequence>
<evidence type="ECO:0000256" key="1">
    <source>
        <dbReference type="SAM" id="MobiDB-lite"/>
    </source>
</evidence>
<name>A0A913XHE9_EXADI</name>
<dbReference type="GeneID" id="110243092"/>
<dbReference type="RefSeq" id="XP_020904816.1">
    <property type="nucleotide sequence ID" value="XM_021049157.2"/>
</dbReference>
<evidence type="ECO:0000313" key="3">
    <source>
        <dbReference type="Proteomes" id="UP000887567"/>
    </source>
</evidence>
<proteinExistence type="predicted"/>
<dbReference type="EnsemblMetazoa" id="XM_021049157.2">
    <property type="protein sequence ID" value="XP_020904816.1"/>
    <property type="gene ID" value="LOC110243092"/>
</dbReference>
<protein>
    <submittedName>
        <fullName evidence="2">Uncharacterized protein</fullName>
    </submittedName>
</protein>
<feature type="compositionally biased region" description="Polar residues" evidence="1">
    <location>
        <begin position="1"/>
        <end position="14"/>
    </location>
</feature>
<accession>A0A913XHE9</accession>
<keyword evidence="3" id="KW-1185">Reference proteome</keyword>
<dbReference type="Proteomes" id="UP000887567">
    <property type="component" value="Unplaced"/>
</dbReference>
<feature type="compositionally biased region" description="Polar residues" evidence="1">
    <location>
        <begin position="157"/>
        <end position="166"/>
    </location>
</feature>
<dbReference type="OrthoDB" id="5989968at2759"/>
<dbReference type="AlphaFoldDB" id="A0A913XHE9"/>
<organism evidence="2 3">
    <name type="scientific">Exaiptasia diaphana</name>
    <name type="common">Tropical sea anemone</name>
    <name type="synonym">Aiptasia pulchella</name>
    <dbReference type="NCBI Taxonomy" id="2652724"/>
    <lineage>
        <taxon>Eukaryota</taxon>
        <taxon>Metazoa</taxon>
        <taxon>Cnidaria</taxon>
        <taxon>Anthozoa</taxon>
        <taxon>Hexacorallia</taxon>
        <taxon>Actiniaria</taxon>
        <taxon>Aiptasiidae</taxon>
        <taxon>Exaiptasia</taxon>
    </lineage>
</organism>